<gene>
    <name evidence="1" type="ORF">BHC57_01220</name>
</gene>
<dbReference type="EMBL" id="MEIU01000006">
    <property type="protein sequence ID" value="PIT62257.1"/>
    <property type="molecule type" value="Genomic_DNA"/>
</dbReference>
<accession>A0A855FXY2</accession>
<evidence type="ECO:0000313" key="2">
    <source>
        <dbReference type="Proteomes" id="UP000230463"/>
    </source>
</evidence>
<comment type="caution">
    <text evidence="1">The sequence shown here is derived from an EMBL/GenBank/DDBJ whole genome shotgun (WGS) entry which is preliminary data.</text>
</comment>
<protein>
    <submittedName>
        <fullName evidence="1">Uncharacterized protein</fullName>
    </submittedName>
</protein>
<dbReference type="AlphaFoldDB" id="A0A855FXY2"/>
<sequence length="215" mass="26304">MCENLIGHCHWDILGLCTGENEFFKSFIIDVEDGNQKNNLYITIVVFRLDTFEAYSYFYIEAVNKNKKDKEEWYIKTLEYLKQLGRPVDWQKPHRYCIARHAFIILRNEKFKIDLEKNKLNSNDIYRYTLISQFKEAALIKKLNRLSDEEKIQLFTLKDWEIKLKDKELSNYSRKDILFSIHRRTYLYKRLLDKEKFKQYYIEYNKKIDQLYGEN</sequence>
<organism evidence="1 2">
    <name type="scientific">Snodgrassella alvi</name>
    <dbReference type="NCBI Taxonomy" id="1196083"/>
    <lineage>
        <taxon>Bacteria</taxon>
        <taxon>Pseudomonadati</taxon>
        <taxon>Pseudomonadota</taxon>
        <taxon>Betaproteobacteria</taxon>
        <taxon>Neisseriales</taxon>
        <taxon>Neisseriaceae</taxon>
        <taxon>Snodgrassella</taxon>
    </lineage>
</organism>
<dbReference type="Proteomes" id="UP000230463">
    <property type="component" value="Unassembled WGS sequence"/>
</dbReference>
<reference evidence="1 2" key="1">
    <citation type="journal article" date="2017" name="MBio">
        <title>Type VI secretion-mediated competition in the bee gut microbiome.</title>
        <authorList>
            <person name="Steele M.I."/>
            <person name="Kwong W.K."/>
            <person name="Powell J.E."/>
            <person name="Whiteley M."/>
            <person name="Moran N.A."/>
        </authorList>
    </citation>
    <scope>NUCLEOTIDE SEQUENCE [LARGE SCALE GENOMIC DNA]</scope>
    <source>
        <strain evidence="1 2">HK3</strain>
    </source>
</reference>
<name>A0A855FXY2_9NEIS</name>
<evidence type="ECO:0000313" key="1">
    <source>
        <dbReference type="EMBL" id="PIT62257.1"/>
    </source>
</evidence>
<proteinExistence type="predicted"/>
<dbReference type="RefSeq" id="WP_100123135.1">
    <property type="nucleotide sequence ID" value="NZ_MEIO01000054.1"/>
</dbReference>